<dbReference type="Gene3D" id="3.30.470.10">
    <property type="match status" value="1"/>
</dbReference>
<accession>A0A7L5JRJ5</accession>
<sequence length="186" mass="22369">MYFETIKCEDFEVYNLDYHNKRVARTIGKNLNLQEYINPPTNELLRCKLVYDDNEILNVEYFTYKKREFKNFKIIFDDNIDYSKKYLNRDTLDKLYEKREDCDDIIIIKDEIITDTSIANIAILYDDIWITSKKCLLEGTTRARLIEDKKIIEKDISLNMLYKAKKIAIFNAMLDFIELNDYSFKL</sequence>
<name>A0A7L5JRJ5_9BACT</name>
<dbReference type="GO" id="GO:0008483">
    <property type="term" value="F:transaminase activity"/>
    <property type="evidence" value="ECO:0007669"/>
    <property type="project" value="UniProtKB-KW"/>
</dbReference>
<dbReference type="Pfam" id="PF01063">
    <property type="entry name" value="Aminotran_4"/>
    <property type="match status" value="1"/>
</dbReference>
<evidence type="ECO:0000313" key="2">
    <source>
        <dbReference type="Proteomes" id="UP000509513"/>
    </source>
</evidence>
<gene>
    <name evidence="1" type="ORF">ACBT_1937</name>
</gene>
<dbReference type="RefSeq" id="WP_034218447.1">
    <property type="nucleotide sequence ID" value="NZ_CP054051.1"/>
</dbReference>
<proteinExistence type="predicted"/>
<dbReference type="InterPro" id="IPR043131">
    <property type="entry name" value="BCAT-like_N"/>
</dbReference>
<dbReference type="Proteomes" id="UP000509513">
    <property type="component" value="Chromosome"/>
</dbReference>
<protein>
    <submittedName>
        <fullName evidence="1">Branched-chain amino acid aminotransferase, possible 4-amino-4-deoxychorismate lyase PabC</fullName>
    </submittedName>
</protein>
<keyword evidence="1" id="KW-0808">Transferase</keyword>
<organism evidence="1 2">
    <name type="scientific">Aliarcobacter cibarius</name>
    <dbReference type="NCBI Taxonomy" id="255507"/>
    <lineage>
        <taxon>Bacteria</taxon>
        <taxon>Pseudomonadati</taxon>
        <taxon>Campylobacterota</taxon>
        <taxon>Epsilonproteobacteria</taxon>
        <taxon>Campylobacterales</taxon>
        <taxon>Arcobacteraceae</taxon>
        <taxon>Aliarcobacter</taxon>
    </lineage>
</organism>
<evidence type="ECO:0000313" key="1">
    <source>
        <dbReference type="EMBL" id="QKJ27832.1"/>
    </source>
</evidence>
<dbReference type="InterPro" id="IPR043132">
    <property type="entry name" value="BCAT-like_C"/>
</dbReference>
<dbReference type="AlphaFoldDB" id="A0A7L5JRJ5"/>
<dbReference type="InterPro" id="IPR001544">
    <property type="entry name" value="Aminotrans_IV"/>
</dbReference>
<keyword evidence="1" id="KW-0456">Lyase</keyword>
<dbReference type="InterPro" id="IPR036038">
    <property type="entry name" value="Aminotransferase-like"/>
</dbReference>
<dbReference type="Gene3D" id="3.20.10.10">
    <property type="entry name" value="D-amino Acid Aminotransferase, subunit A, domain 2"/>
    <property type="match status" value="1"/>
</dbReference>
<dbReference type="EMBL" id="CP054051">
    <property type="protein sequence ID" value="QKJ27832.1"/>
    <property type="molecule type" value="Genomic_DNA"/>
</dbReference>
<dbReference type="KEGG" id="acib:ACBT_1937"/>
<keyword evidence="1" id="KW-0032">Aminotransferase</keyword>
<dbReference type="SUPFAM" id="SSF56752">
    <property type="entry name" value="D-aminoacid aminotransferase-like PLP-dependent enzymes"/>
    <property type="match status" value="1"/>
</dbReference>
<reference evidence="1 2" key="1">
    <citation type="submission" date="2020-05" db="EMBL/GenBank/DDBJ databases">
        <title>Complete genome sequencing of Campylobacter and Arcobacter type strains.</title>
        <authorList>
            <person name="Miller W.G."/>
            <person name="Yee E."/>
        </authorList>
    </citation>
    <scope>NUCLEOTIDE SEQUENCE [LARGE SCALE GENOMIC DNA]</scope>
    <source>
        <strain evidence="1 2">LMG 21996</strain>
    </source>
</reference>
<dbReference type="OrthoDB" id="1148709at2"/>
<dbReference type="GO" id="GO:0016829">
    <property type="term" value="F:lyase activity"/>
    <property type="evidence" value="ECO:0007669"/>
    <property type="project" value="UniProtKB-KW"/>
</dbReference>